<organism evidence="1">
    <name type="scientific">marine metagenome</name>
    <dbReference type="NCBI Taxonomy" id="408172"/>
    <lineage>
        <taxon>unclassified sequences</taxon>
        <taxon>metagenomes</taxon>
        <taxon>ecological metagenomes</taxon>
    </lineage>
</organism>
<name>A0A381WD93_9ZZZZ</name>
<accession>A0A381WD93</accession>
<dbReference type="EMBL" id="UINC01011440">
    <property type="protein sequence ID" value="SVA50499.1"/>
    <property type="molecule type" value="Genomic_DNA"/>
</dbReference>
<reference evidence="1" key="1">
    <citation type="submission" date="2018-05" db="EMBL/GenBank/DDBJ databases">
        <authorList>
            <person name="Lanie J.A."/>
            <person name="Ng W.-L."/>
            <person name="Kazmierczak K.M."/>
            <person name="Andrzejewski T.M."/>
            <person name="Davidsen T.M."/>
            <person name="Wayne K.J."/>
            <person name="Tettelin H."/>
            <person name="Glass J.I."/>
            <person name="Rusch D."/>
            <person name="Podicherti R."/>
            <person name="Tsui H.-C.T."/>
            <person name="Winkler M.E."/>
        </authorList>
    </citation>
    <scope>NUCLEOTIDE SEQUENCE</scope>
</reference>
<protein>
    <submittedName>
        <fullName evidence="1">Uncharacterized protein</fullName>
    </submittedName>
</protein>
<proteinExistence type="predicted"/>
<dbReference type="AlphaFoldDB" id="A0A381WD93"/>
<evidence type="ECO:0000313" key="1">
    <source>
        <dbReference type="EMBL" id="SVA50499.1"/>
    </source>
</evidence>
<sequence>MKALYNKITKEVFDWLDPTANAMGLGPDVAFIDLPDVSEDDSKSITNLIGVAGFSLKECQGNRKTEYPKLEDQLDHIYHNGIDSWKTNIIKPIKDKYPKP</sequence>
<gene>
    <name evidence="1" type="ORF">METZ01_LOCUS103353</name>
</gene>